<comment type="caution">
    <text evidence="3">The sequence shown here is derived from an EMBL/GenBank/DDBJ whole genome shotgun (WGS) entry which is preliminary data.</text>
</comment>
<dbReference type="InParanoid" id="B4D2S3"/>
<dbReference type="FunCoup" id="B4D2S3">
    <property type="interactions" value="64"/>
</dbReference>
<evidence type="ECO:0000313" key="3">
    <source>
        <dbReference type="EMBL" id="EDY19034.1"/>
    </source>
</evidence>
<dbReference type="PANTHER" id="PTHR11786:SF0">
    <property type="entry name" value="ARYLAMINE N-ACETYLTRANSFERASE 4-RELATED"/>
    <property type="match status" value="1"/>
</dbReference>
<evidence type="ECO:0000256" key="2">
    <source>
        <dbReference type="RuleBase" id="RU003452"/>
    </source>
</evidence>
<dbReference type="Pfam" id="PF00797">
    <property type="entry name" value="Acetyltransf_2"/>
    <property type="match status" value="1"/>
</dbReference>
<dbReference type="InterPro" id="IPR038765">
    <property type="entry name" value="Papain-like_cys_pep_sf"/>
</dbReference>
<gene>
    <name evidence="3" type="ORF">CfE428DRAFT_3211</name>
</gene>
<evidence type="ECO:0000313" key="4">
    <source>
        <dbReference type="Proteomes" id="UP000005824"/>
    </source>
</evidence>
<dbReference type="PRINTS" id="PR01543">
    <property type="entry name" value="ANATRNSFRASE"/>
</dbReference>
<dbReference type="Gene3D" id="2.40.128.150">
    <property type="entry name" value="Cysteine proteinases"/>
    <property type="match status" value="1"/>
</dbReference>
<evidence type="ECO:0000256" key="1">
    <source>
        <dbReference type="ARBA" id="ARBA00006547"/>
    </source>
</evidence>
<keyword evidence="3" id="KW-0808">Transferase</keyword>
<keyword evidence="3" id="KW-0012">Acyltransferase</keyword>
<organism evidence="3 4">
    <name type="scientific">Chthoniobacter flavus Ellin428</name>
    <dbReference type="NCBI Taxonomy" id="497964"/>
    <lineage>
        <taxon>Bacteria</taxon>
        <taxon>Pseudomonadati</taxon>
        <taxon>Verrucomicrobiota</taxon>
        <taxon>Spartobacteria</taxon>
        <taxon>Chthoniobacterales</taxon>
        <taxon>Chthoniobacteraceae</taxon>
        <taxon>Chthoniobacter</taxon>
    </lineage>
</organism>
<dbReference type="EC" id="2.3.1.5" evidence="3"/>
<dbReference type="STRING" id="497964.CfE428DRAFT_3211"/>
<name>B4D2S3_9BACT</name>
<dbReference type="eggNOG" id="COG2162">
    <property type="taxonomic scope" value="Bacteria"/>
</dbReference>
<proteinExistence type="inferred from homology"/>
<dbReference type="EMBL" id="ABVL01000009">
    <property type="protein sequence ID" value="EDY19034.1"/>
    <property type="molecule type" value="Genomic_DNA"/>
</dbReference>
<accession>B4D2S3</accession>
<comment type="similarity">
    <text evidence="1 2">Belongs to the arylamine N-acetyltransferase family.</text>
</comment>
<reference evidence="3 4" key="1">
    <citation type="journal article" date="2011" name="J. Bacteriol.">
        <title>Genome sequence of Chthoniobacter flavus Ellin428, an aerobic heterotrophic soil bacterium.</title>
        <authorList>
            <person name="Kant R."/>
            <person name="van Passel M.W."/>
            <person name="Palva A."/>
            <person name="Lucas S."/>
            <person name="Lapidus A."/>
            <person name="Glavina Del Rio T."/>
            <person name="Dalin E."/>
            <person name="Tice H."/>
            <person name="Bruce D."/>
            <person name="Goodwin L."/>
            <person name="Pitluck S."/>
            <person name="Larimer F.W."/>
            <person name="Land M.L."/>
            <person name="Hauser L."/>
            <person name="Sangwan P."/>
            <person name="de Vos W.M."/>
            <person name="Janssen P.H."/>
            <person name="Smidt H."/>
        </authorList>
    </citation>
    <scope>NUCLEOTIDE SEQUENCE [LARGE SCALE GENOMIC DNA]</scope>
    <source>
        <strain evidence="3 4">Ellin428</strain>
    </source>
</reference>
<dbReference type="GO" id="GO:0004060">
    <property type="term" value="F:arylamine N-acetyltransferase activity"/>
    <property type="evidence" value="ECO:0007669"/>
    <property type="project" value="UniProtKB-EC"/>
</dbReference>
<protein>
    <submittedName>
        <fullName evidence="3">Arylamine N-acetyltransferase</fullName>
        <ecNumber evidence="3">2.3.1.5</ecNumber>
    </submittedName>
</protein>
<dbReference type="SUPFAM" id="SSF54001">
    <property type="entry name" value="Cysteine proteinases"/>
    <property type="match status" value="1"/>
</dbReference>
<keyword evidence="4" id="KW-1185">Reference proteome</keyword>
<dbReference type="AlphaFoldDB" id="B4D2S3"/>
<dbReference type="Gene3D" id="3.30.2140.10">
    <property type="entry name" value="Arylamine N-acetyltransferase"/>
    <property type="match status" value="1"/>
</dbReference>
<sequence>MPRMSEPSIDLDAYFRRIGYTGPREPTLATLNGLILRHVQTIPFENLDVLLGRGISLDPAAIERKLIHERRGGYCFEQNGLFQLVLQALGFDVTPISARARWQRPRDFTPPRTHLFSRVEIDGASWLADVGVGGMSPSYALRLELDTEQPTPHEPRRLIKEGAIYYHQVRLGGEWQDICEFTLETMPMIDREVANWFTSTHPKSHFKSNILVARAGPDGGRVTLLDNRLILRDGRGQANIRLLTSKQELLAVLAEHFGVQLPADAQFHLPGAAWLL</sequence>
<dbReference type="PANTHER" id="PTHR11786">
    <property type="entry name" value="N-HYDROXYARYLAMINE O-ACETYLTRANSFERASE"/>
    <property type="match status" value="1"/>
</dbReference>
<dbReference type="Proteomes" id="UP000005824">
    <property type="component" value="Unassembled WGS sequence"/>
</dbReference>
<dbReference type="InterPro" id="IPR001447">
    <property type="entry name" value="Arylamine_N-AcTrfase"/>
</dbReference>